<dbReference type="GO" id="GO:0005886">
    <property type="term" value="C:plasma membrane"/>
    <property type="evidence" value="ECO:0007669"/>
    <property type="project" value="UniProtKB-SubCell"/>
</dbReference>
<feature type="transmembrane region" description="Helical" evidence="7">
    <location>
        <begin position="371"/>
        <end position="394"/>
    </location>
</feature>
<dbReference type="InterPro" id="IPR036259">
    <property type="entry name" value="MFS_trans_sf"/>
</dbReference>
<keyword evidence="3 7" id="KW-0812">Transmembrane</keyword>
<dbReference type="Pfam" id="PF07690">
    <property type="entry name" value="MFS_1"/>
    <property type="match status" value="1"/>
</dbReference>
<feature type="transmembrane region" description="Helical" evidence="7">
    <location>
        <begin position="526"/>
        <end position="546"/>
    </location>
</feature>
<dbReference type="OrthoDB" id="5170137at2"/>
<feature type="transmembrane region" description="Helical" evidence="7">
    <location>
        <begin position="409"/>
        <end position="430"/>
    </location>
</feature>
<feature type="transmembrane region" description="Helical" evidence="7">
    <location>
        <begin position="442"/>
        <end position="473"/>
    </location>
</feature>
<evidence type="ECO:0000256" key="6">
    <source>
        <dbReference type="SAM" id="MobiDB-lite"/>
    </source>
</evidence>
<dbReference type="PANTHER" id="PTHR23513:SF18">
    <property type="entry name" value="INTEGRAL MEMBRANE PROTEIN"/>
    <property type="match status" value="1"/>
</dbReference>
<dbReference type="Gene3D" id="1.20.1250.20">
    <property type="entry name" value="MFS general substrate transporter like domains"/>
    <property type="match status" value="1"/>
</dbReference>
<accession>A0A5C5RJU1</accession>
<keyword evidence="5 7" id="KW-0472">Membrane</keyword>
<reference evidence="8 9" key="2">
    <citation type="submission" date="2019-08" db="EMBL/GenBank/DDBJ databases">
        <title>Tsukamurella conjunctivitidis sp. nov., Tsukamurella assacharolytica sp. nov. and Tsukamurella sputae sp. nov. isolated from patients with conjunctivitis, bacteraemia (lymphoma) and respiratory infection (sputum) in Hong Kong.</title>
        <authorList>
            <person name="Fok K.M.N."/>
            <person name="Fong J.Y.H."/>
        </authorList>
    </citation>
    <scope>NUCLEOTIDE SEQUENCE [LARGE SCALE GENOMIC DNA]</scope>
    <source>
        <strain evidence="8 9">HKU70</strain>
    </source>
</reference>
<dbReference type="AlphaFoldDB" id="A0A5C5RJU1"/>
<evidence type="ECO:0000256" key="3">
    <source>
        <dbReference type="ARBA" id="ARBA00022692"/>
    </source>
</evidence>
<evidence type="ECO:0000256" key="5">
    <source>
        <dbReference type="ARBA" id="ARBA00023136"/>
    </source>
</evidence>
<evidence type="ECO:0000313" key="9">
    <source>
        <dbReference type="Proteomes" id="UP000319792"/>
    </source>
</evidence>
<feature type="region of interest" description="Disordered" evidence="6">
    <location>
        <begin position="1"/>
        <end position="76"/>
    </location>
</feature>
<dbReference type="SUPFAM" id="SSF103473">
    <property type="entry name" value="MFS general substrate transporter"/>
    <property type="match status" value="1"/>
</dbReference>
<sequence length="574" mass="60018">MVRVSSHPGQQQYPPDEPRRRPGSLPRAHSGQSVRQGAGDEARPQYTSNHHLPPLEETPTASERRAAEDEQRRMPRKITVTRVAAMRSREITEAGIAKWRQATTADGADKSGLTALTYPVILNNAVDAAMMVALANTLFFAAAQAESKSKVALYLLVNIAPFAIIAPFMGPLLDRIQHGRRMALAASFVIRVALAILLITNCSYDPVANTVNFDPWVLYPCALGMMVMSKSFSVLKSAVVPRVLPPSIDLARVNSRLTLFGLVVGSGVGGAIASGAEFGLSRMLHIPGGMYALMIFAIAGAAACMRIPKWVENTSGEVPTTLSYTGAMARDAARESARGAAGGSGSGPDESGRAKLGAAFKNLRVPLGRSVVTGLWGNTTIRVLTGFLTLYIAFYSKAQQATGGSATESLMMIGAVGAAAGVGNFIGNGIGARLQLPRPARIVVQATVAATVGAIIAAVFGNLVVIAAVTFLASGVSALGKVSLDASIQDDLPDESRASAFGRSETALQLGWVGGAALGVLLPPTLWIGFATVAAIMVAGTVQTVLTYRGGSLIPNFGGKRPEHVPPTMNAHSR</sequence>
<reference evidence="8 9" key="1">
    <citation type="submission" date="2019-06" db="EMBL/GenBank/DDBJ databases">
        <authorList>
            <person name="Teng J.L.L."/>
            <person name="Lee H.H."/>
            <person name="Lau S.K.P."/>
            <person name="Woo P.C.Y."/>
        </authorList>
    </citation>
    <scope>NUCLEOTIDE SEQUENCE [LARGE SCALE GENOMIC DNA]</scope>
    <source>
        <strain evidence="8 9">HKU70</strain>
    </source>
</reference>
<keyword evidence="4 7" id="KW-1133">Transmembrane helix</keyword>
<name>A0A5C5RJU1_9ACTN</name>
<feature type="transmembrane region" description="Helical" evidence="7">
    <location>
        <begin position="256"/>
        <end position="276"/>
    </location>
</feature>
<keyword evidence="2" id="KW-1003">Cell membrane</keyword>
<organism evidence="8 9">
    <name type="scientific">Tsukamurella sputi</name>
    <dbReference type="NCBI Taxonomy" id="2591848"/>
    <lineage>
        <taxon>Bacteria</taxon>
        <taxon>Bacillati</taxon>
        <taxon>Actinomycetota</taxon>
        <taxon>Actinomycetes</taxon>
        <taxon>Mycobacteriales</taxon>
        <taxon>Tsukamurellaceae</taxon>
        <taxon>Tsukamurella</taxon>
    </lineage>
</organism>
<evidence type="ECO:0000256" key="7">
    <source>
        <dbReference type="SAM" id="Phobius"/>
    </source>
</evidence>
<dbReference type="EMBL" id="VIGV01000005">
    <property type="protein sequence ID" value="TWS22958.1"/>
    <property type="molecule type" value="Genomic_DNA"/>
</dbReference>
<gene>
    <name evidence="8" type="ORF">FK268_16315</name>
</gene>
<proteinExistence type="predicted"/>
<feature type="transmembrane region" description="Helical" evidence="7">
    <location>
        <begin position="216"/>
        <end position="235"/>
    </location>
</feature>
<feature type="transmembrane region" description="Helical" evidence="7">
    <location>
        <begin position="151"/>
        <end position="170"/>
    </location>
</feature>
<evidence type="ECO:0000313" key="8">
    <source>
        <dbReference type="EMBL" id="TWS22958.1"/>
    </source>
</evidence>
<comment type="subcellular location">
    <subcellularLocation>
        <location evidence="1">Cell membrane</location>
        <topology evidence="1">Multi-pass membrane protein</topology>
    </subcellularLocation>
</comment>
<evidence type="ECO:0000256" key="4">
    <source>
        <dbReference type="ARBA" id="ARBA00022989"/>
    </source>
</evidence>
<dbReference type="PANTHER" id="PTHR23513">
    <property type="entry name" value="INTEGRAL MEMBRANE EFFLUX PROTEIN-RELATED"/>
    <property type="match status" value="1"/>
</dbReference>
<feature type="transmembrane region" description="Helical" evidence="7">
    <location>
        <begin position="182"/>
        <end position="204"/>
    </location>
</feature>
<dbReference type="InterPro" id="IPR011701">
    <property type="entry name" value="MFS"/>
</dbReference>
<keyword evidence="9" id="KW-1185">Reference proteome</keyword>
<feature type="compositionally biased region" description="Basic and acidic residues" evidence="6">
    <location>
        <begin position="62"/>
        <end position="73"/>
    </location>
</feature>
<comment type="caution">
    <text evidence="8">The sequence shown here is derived from an EMBL/GenBank/DDBJ whole genome shotgun (WGS) entry which is preliminary data.</text>
</comment>
<dbReference type="Proteomes" id="UP000319792">
    <property type="component" value="Unassembled WGS sequence"/>
</dbReference>
<protein>
    <submittedName>
        <fullName evidence="8">MFS transporter</fullName>
    </submittedName>
</protein>
<feature type="transmembrane region" description="Helical" evidence="7">
    <location>
        <begin position="125"/>
        <end position="145"/>
    </location>
</feature>
<feature type="transmembrane region" description="Helical" evidence="7">
    <location>
        <begin position="288"/>
        <end position="305"/>
    </location>
</feature>
<evidence type="ECO:0000256" key="2">
    <source>
        <dbReference type="ARBA" id="ARBA00022475"/>
    </source>
</evidence>
<dbReference type="GO" id="GO:0022857">
    <property type="term" value="F:transmembrane transporter activity"/>
    <property type="evidence" value="ECO:0007669"/>
    <property type="project" value="InterPro"/>
</dbReference>
<evidence type="ECO:0000256" key="1">
    <source>
        <dbReference type="ARBA" id="ARBA00004651"/>
    </source>
</evidence>